<dbReference type="PROSITE" id="PS50901">
    <property type="entry name" value="FTSK"/>
    <property type="match status" value="1"/>
</dbReference>
<dbReference type="GO" id="GO:0005524">
    <property type="term" value="F:ATP binding"/>
    <property type="evidence" value="ECO:0007669"/>
    <property type="project" value="UniProtKB-UniRule"/>
</dbReference>
<dbReference type="InterPro" id="IPR036390">
    <property type="entry name" value="WH_DNA-bd_sf"/>
</dbReference>
<evidence type="ECO:0000256" key="6">
    <source>
        <dbReference type="SAM" id="MobiDB-lite"/>
    </source>
</evidence>
<evidence type="ECO:0000256" key="1">
    <source>
        <dbReference type="ARBA" id="ARBA00006474"/>
    </source>
</evidence>
<dbReference type="STRING" id="824.CGRAC_1226"/>
<proteinExistence type="inferred from homology"/>
<feature type="region of interest" description="Disordered" evidence="6">
    <location>
        <begin position="137"/>
        <end position="211"/>
    </location>
</feature>
<dbReference type="Pfam" id="PF17854">
    <property type="entry name" value="FtsK_alpha"/>
    <property type="match status" value="1"/>
</dbReference>
<feature type="transmembrane region" description="Helical" evidence="7">
    <location>
        <begin position="60"/>
        <end position="81"/>
    </location>
</feature>
<dbReference type="CDD" id="cd01127">
    <property type="entry name" value="TrwB_TraG_TraD_VirD4"/>
    <property type="match status" value="1"/>
</dbReference>
<dbReference type="Gene3D" id="1.10.10.10">
    <property type="entry name" value="Winged helix-like DNA-binding domain superfamily/Winged helix DNA-binding domain"/>
    <property type="match status" value="1"/>
</dbReference>
<dbReference type="Pfam" id="PF09397">
    <property type="entry name" value="FtsK_gamma"/>
    <property type="match status" value="1"/>
</dbReference>
<dbReference type="SMART" id="SM00843">
    <property type="entry name" value="Ftsk_gamma"/>
    <property type="match status" value="1"/>
</dbReference>
<dbReference type="SUPFAM" id="SSF52540">
    <property type="entry name" value="P-loop containing nucleoside triphosphate hydrolases"/>
    <property type="match status" value="1"/>
</dbReference>
<dbReference type="InterPro" id="IPR002543">
    <property type="entry name" value="FtsK_dom"/>
</dbReference>
<reference evidence="9 10" key="1">
    <citation type="submission" date="2009-07" db="EMBL/GenBank/DDBJ databases">
        <authorList>
            <person name="Madupu R."/>
            <person name="Sebastian Y."/>
            <person name="Durkin A.S."/>
            <person name="Torralba M."/>
            <person name="Methe B."/>
            <person name="Sutton G.G."/>
            <person name="Strausberg R.L."/>
            <person name="Nelson K.E."/>
        </authorList>
    </citation>
    <scope>NUCLEOTIDE SEQUENCE [LARGE SCALE GENOMIC DNA]</scope>
    <source>
        <strain evidence="9 10">RM3268</strain>
    </source>
</reference>
<keyword evidence="7" id="KW-1133">Transmembrane helix</keyword>
<dbReference type="eggNOG" id="COG1674">
    <property type="taxonomic scope" value="Bacteria"/>
</dbReference>
<dbReference type="InterPro" id="IPR018541">
    <property type="entry name" value="Ftsk_gamma"/>
</dbReference>
<comment type="similarity">
    <text evidence="1">Belongs to the FtsK/SpoIIIE/SftA family.</text>
</comment>
<evidence type="ECO:0000313" key="9">
    <source>
        <dbReference type="EMBL" id="EEV18031.1"/>
    </source>
</evidence>
<feature type="compositionally biased region" description="Polar residues" evidence="6">
    <location>
        <begin position="183"/>
        <end position="195"/>
    </location>
</feature>
<dbReference type="AlphaFoldDB" id="C8PFZ3"/>
<accession>C8PFZ3</accession>
<dbReference type="Gene3D" id="3.30.980.40">
    <property type="match status" value="1"/>
</dbReference>
<dbReference type="InterPro" id="IPR027417">
    <property type="entry name" value="P-loop_NTPase"/>
</dbReference>
<feature type="transmembrane region" description="Helical" evidence="7">
    <location>
        <begin position="19"/>
        <end position="40"/>
    </location>
</feature>
<evidence type="ECO:0000256" key="3">
    <source>
        <dbReference type="ARBA" id="ARBA00022840"/>
    </source>
</evidence>
<dbReference type="PANTHER" id="PTHR22683">
    <property type="entry name" value="SPORULATION PROTEIN RELATED"/>
    <property type="match status" value="1"/>
</dbReference>
<evidence type="ECO:0000259" key="8">
    <source>
        <dbReference type="PROSITE" id="PS50901"/>
    </source>
</evidence>
<dbReference type="InterPro" id="IPR003593">
    <property type="entry name" value="AAA+_ATPase"/>
</dbReference>
<dbReference type="Gene3D" id="3.40.50.300">
    <property type="entry name" value="P-loop containing nucleotide triphosphate hydrolases"/>
    <property type="match status" value="1"/>
</dbReference>
<dbReference type="GO" id="GO:0003677">
    <property type="term" value="F:DNA binding"/>
    <property type="evidence" value="ECO:0007669"/>
    <property type="project" value="UniProtKB-KW"/>
</dbReference>
<feature type="binding site" evidence="5">
    <location>
        <begin position="394"/>
        <end position="401"/>
    </location>
    <ligand>
        <name>ATP</name>
        <dbReference type="ChEBI" id="CHEBI:30616"/>
    </ligand>
</feature>
<keyword evidence="7" id="KW-0472">Membrane</keyword>
<keyword evidence="7" id="KW-0812">Transmembrane</keyword>
<evidence type="ECO:0000256" key="4">
    <source>
        <dbReference type="ARBA" id="ARBA00023125"/>
    </source>
</evidence>
<evidence type="ECO:0000256" key="2">
    <source>
        <dbReference type="ARBA" id="ARBA00022741"/>
    </source>
</evidence>
<name>C8PFZ3_9BACT</name>
<protein>
    <submittedName>
        <fullName evidence="9">FtsK/SpoIIIE family protein</fullName>
    </submittedName>
</protein>
<dbReference type="InterPro" id="IPR041027">
    <property type="entry name" value="FtsK_alpha"/>
</dbReference>
<dbReference type="InterPro" id="IPR050206">
    <property type="entry name" value="FtsK/SpoIIIE/SftA"/>
</dbReference>
<dbReference type="SUPFAM" id="SSF46785">
    <property type="entry name" value="Winged helix' DNA-binding domain"/>
    <property type="match status" value="1"/>
</dbReference>
<dbReference type="EMBL" id="ACYG01000019">
    <property type="protein sequence ID" value="EEV18031.1"/>
    <property type="molecule type" value="Genomic_DNA"/>
</dbReference>
<gene>
    <name evidence="9" type="ORF">CAMGR0001_0786</name>
</gene>
<dbReference type="PANTHER" id="PTHR22683:SF41">
    <property type="entry name" value="DNA TRANSLOCASE FTSK"/>
    <property type="match status" value="1"/>
</dbReference>
<comment type="caution">
    <text evidence="9">The sequence shown here is derived from an EMBL/GenBank/DDBJ whole genome shotgun (WGS) entry which is preliminary data.</text>
</comment>
<evidence type="ECO:0000256" key="5">
    <source>
        <dbReference type="PROSITE-ProRule" id="PRU00289"/>
    </source>
</evidence>
<keyword evidence="10" id="KW-1185">Reference proteome</keyword>
<evidence type="ECO:0000256" key="7">
    <source>
        <dbReference type="SAM" id="Phobius"/>
    </source>
</evidence>
<dbReference type="SMART" id="SM00382">
    <property type="entry name" value="AAA"/>
    <property type="match status" value="1"/>
</dbReference>
<evidence type="ECO:0000313" key="10">
    <source>
        <dbReference type="Proteomes" id="UP000005709"/>
    </source>
</evidence>
<feature type="compositionally biased region" description="Polar residues" evidence="6">
    <location>
        <begin position="137"/>
        <end position="152"/>
    </location>
</feature>
<keyword evidence="2 5" id="KW-0547">Nucleotide-binding</keyword>
<dbReference type="Pfam" id="PF01580">
    <property type="entry name" value="FtsK_SpoIIIE"/>
    <property type="match status" value="1"/>
</dbReference>
<sequence>MLALAYVAYKHFRGFDFRFFEFSIGAILLFFTILMVQSSLFGASGGAVGSFAVDGLRRMIGSVGVWIFNITIFVLSLVLIFEDRFTDIIKNCFIGSRDESSRDEIGDDFASDADAAQRGGLARYSSAQGLRGAENFNASNDALSGEENSAKQGNFAEQGASGRGFEGERNLQNLNDAREPENEQNFGDAQGLQASTERELKMPQKGKPSRLKRVERLSEVAENKRLLDQLDKGRMSKPKDFKLPPLDFLNLPPKKKSSIDESEIDRKIYDLLDKLRKFKIDGDVVRTYSGPVVTTFEFRPAAHIKVSKILTLQDDLAMALRAQTIRIQAPVPGKDVVGIEIPNQNIDTIYLREILESDVFKSASSPLTIVLGKDIVGQPFVTDLKKLPHLLIAGTTGSGKSVGINAMLLSLLYRNSPKSLRLIMIDPKMLEFSIYNDIPHLLTPVITQPKQAIIALSNLVAEMEQRYSLMAQNRTKNIDNYNEKMLREGGEILPYIVVIIDELADLMMTSGKDVEHYIARLAQMARASGIHLIVATQRPSVDVVTGLIKANLPSRISFRVGSKVDSKVILDQMGADSLLGRGDMLFTPPTAPGLIRLHAPFTTENEINKIAEFLKAQESVVYDERFLIENEGAKQEGGIINPQNIVLDELYDEAKAIVLEEEKTSISYLQRRLRIGYNRAATIIEQLEQMGVLSEINAKGQRDIIK</sequence>
<organism evidence="9 10">
    <name type="scientific">Campylobacter gracilis RM3268</name>
    <dbReference type="NCBI Taxonomy" id="553220"/>
    <lineage>
        <taxon>Bacteria</taxon>
        <taxon>Pseudomonadati</taxon>
        <taxon>Campylobacterota</taxon>
        <taxon>Epsilonproteobacteria</taxon>
        <taxon>Campylobacterales</taxon>
        <taxon>Campylobacteraceae</taxon>
        <taxon>Campylobacter</taxon>
    </lineage>
</organism>
<keyword evidence="3 5" id="KW-0067">ATP-binding</keyword>
<dbReference type="InterPro" id="IPR036388">
    <property type="entry name" value="WH-like_DNA-bd_sf"/>
</dbReference>
<feature type="domain" description="FtsK" evidence="8">
    <location>
        <begin position="377"/>
        <end position="567"/>
    </location>
</feature>
<dbReference type="Proteomes" id="UP000005709">
    <property type="component" value="Unassembled WGS sequence"/>
</dbReference>
<keyword evidence="4" id="KW-0238">DNA-binding</keyword>